<accession>A0A1G6WF50</accession>
<dbReference type="RefSeq" id="WP_092744272.1">
    <property type="nucleotide sequence ID" value="NZ_FMZC01000008.1"/>
</dbReference>
<organism evidence="2 3">
    <name type="scientific">Paracidovorax valerianellae</name>
    <dbReference type="NCBI Taxonomy" id="187868"/>
    <lineage>
        <taxon>Bacteria</taxon>
        <taxon>Pseudomonadati</taxon>
        <taxon>Pseudomonadota</taxon>
        <taxon>Betaproteobacteria</taxon>
        <taxon>Burkholderiales</taxon>
        <taxon>Comamonadaceae</taxon>
        <taxon>Paracidovorax</taxon>
    </lineage>
</organism>
<dbReference type="InterPro" id="IPR024047">
    <property type="entry name" value="MM3350-like_sf"/>
</dbReference>
<name>A0A1G6WF50_9BURK</name>
<dbReference type="AlphaFoldDB" id="A0A1G6WF50"/>
<evidence type="ECO:0000259" key="1">
    <source>
        <dbReference type="Pfam" id="PF07929"/>
    </source>
</evidence>
<dbReference type="PANTHER" id="PTHR41878">
    <property type="entry name" value="LEXA REPRESSOR-RELATED"/>
    <property type="match status" value="1"/>
</dbReference>
<keyword evidence="3" id="KW-1185">Reference proteome</keyword>
<dbReference type="OrthoDB" id="9816539at2"/>
<proteinExistence type="predicted"/>
<feature type="domain" description="Plasmid pRiA4b Orf3-like" evidence="1">
    <location>
        <begin position="14"/>
        <end position="181"/>
    </location>
</feature>
<dbReference type="Gene3D" id="3.10.290.30">
    <property type="entry name" value="MM3350-like"/>
    <property type="match status" value="1"/>
</dbReference>
<gene>
    <name evidence="2" type="ORF">SAMN05192589_1084</name>
</gene>
<dbReference type="PANTHER" id="PTHR41878:SF1">
    <property type="entry name" value="TNPR PROTEIN"/>
    <property type="match status" value="1"/>
</dbReference>
<dbReference type="InterPro" id="IPR012912">
    <property type="entry name" value="Plasmid_pRiA4b_Orf3-like"/>
</dbReference>
<protein>
    <submittedName>
        <fullName evidence="2">PRiA4b ORF-3-like protein</fullName>
    </submittedName>
</protein>
<dbReference type="Proteomes" id="UP000198781">
    <property type="component" value="Unassembled WGS sequence"/>
</dbReference>
<evidence type="ECO:0000313" key="3">
    <source>
        <dbReference type="Proteomes" id="UP000198781"/>
    </source>
</evidence>
<dbReference type="SUPFAM" id="SSF159941">
    <property type="entry name" value="MM3350-like"/>
    <property type="match status" value="1"/>
</dbReference>
<dbReference type="EMBL" id="FMZC01000008">
    <property type="protein sequence ID" value="SDD64570.1"/>
    <property type="molecule type" value="Genomic_DNA"/>
</dbReference>
<dbReference type="Pfam" id="PF07929">
    <property type="entry name" value="PRiA4_ORF3"/>
    <property type="match status" value="1"/>
</dbReference>
<evidence type="ECO:0000313" key="2">
    <source>
        <dbReference type="EMBL" id="SDD64570.1"/>
    </source>
</evidence>
<reference evidence="2 3" key="1">
    <citation type="submission" date="2016-10" db="EMBL/GenBank/DDBJ databases">
        <authorList>
            <person name="de Groot N.N."/>
        </authorList>
    </citation>
    <scope>NUCLEOTIDE SEQUENCE [LARGE SCALE GENOMIC DNA]</scope>
    <source>
        <strain evidence="2 3">DSM 16619</strain>
    </source>
</reference>
<sequence length="193" mass="21370">MASKVQRIKAPAAILQLHIELRGTKPKVWRRVLVPETITLAKLHLVIQAAFGWGHSHLHEFIAGDGERYGTPDPIHDEPGSITSESTRLTTALNRSTLSYVYDFGDYWDHRIKVEKKIAPMPEFVLPFCAGGACATPPEDCGGAPGYAEFVRAMANPDDPEHDNLVEWIGADTWDPLAFDSIEINDRLAAIKV</sequence>
<dbReference type="STRING" id="187868.SAMN05192589_1084"/>